<feature type="domain" description="Transposase IS66 zinc-finger binding" evidence="2">
    <location>
        <begin position="53"/>
        <end position="96"/>
    </location>
</feature>
<organism evidence="3 4">
    <name type="scientific">Enterococcus cecorum</name>
    <dbReference type="NCBI Taxonomy" id="44008"/>
    <lineage>
        <taxon>Bacteria</taxon>
        <taxon>Bacillati</taxon>
        <taxon>Bacillota</taxon>
        <taxon>Bacilli</taxon>
        <taxon>Lactobacillales</taxon>
        <taxon>Enterococcaceae</taxon>
        <taxon>Enterococcus</taxon>
    </lineage>
</organism>
<comment type="caution">
    <text evidence="3">The sequence shown here is derived from an EMBL/GenBank/DDBJ whole genome shotgun (WGS) entry which is preliminary data.</text>
</comment>
<dbReference type="Proteomes" id="UP000196503">
    <property type="component" value="Unassembled WGS sequence"/>
</dbReference>
<evidence type="ECO:0000259" key="2">
    <source>
        <dbReference type="Pfam" id="PF13005"/>
    </source>
</evidence>
<dbReference type="AlphaFoldDB" id="A0A200HKX0"/>
<dbReference type="PANTHER" id="PTHR33678:SF2">
    <property type="match status" value="1"/>
</dbReference>
<protein>
    <submittedName>
        <fullName evidence="3">Transposase</fullName>
    </submittedName>
</protein>
<accession>A0A200HKX0</accession>
<dbReference type="InterPro" id="IPR024474">
    <property type="entry name" value="Znf_dom_IS66"/>
</dbReference>
<evidence type="ECO:0000313" key="4">
    <source>
        <dbReference type="Proteomes" id="UP000196503"/>
    </source>
</evidence>
<evidence type="ECO:0000259" key="1">
    <source>
        <dbReference type="Pfam" id="PF03050"/>
    </source>
</evidence>
<dbReference type="Pfam" id="PF03050">
    <property type="entry name" value="DDE_Tnp_IS66"/>
    <property type="match status" value="1"/>
</dbReference>
<dbReference type="EMBL" id="NIBL01000008">
    <property type="protein sequence ID" value="OUZ13293.1"/>
    <property type="molecule type" value="Genomic_DNA"/>
</dbReference>
<evidence type="ECO:0000313" key="3">
    <source>
        <dbReference type="EMBL" id="OUZ13293.1"/>
    </source>
</evidence>
<dbReference type="InterPro" id="IPR052344">
    <property type="entry name" value="Transposase-related"/>
</dbReference>
<proteinExistence type="predicted"/>
<dbReference type="InterPro" id="IPR004291">
    <property type="entry name" value="Transposase_IS66_central"/>
</dbReference>
<feature type="domain" description="Transposase IS66 central" evidence="1">
    <location>
        <begin position="118"/>
        <end position="257"/>
    </location>
</feature>
<dbReference type="Pfam" id="PF13005">
    <property type="entry name" value="zf-IS66"/>
    <property type="match status" value="1"/>
</dbReference>
<gene>
    <name evidence="3" type="ORF">A5869_002368</name>
</gene>
<reference evidence="3 4" key="1">
    <citation type="submission" date="2017-05" db="EMBL/GenBank/DDBJ databases">
        <title>The Genome Sequence of Enterococcus faecium 2D5_DIV0622.</title>
        <authorList>
            <consortium name="The Broad Institute Genomics Platform"/>
            <consortium name="The Broad Institute Genomic Center for Infectious Diseases"/>
            <person name="Earl A."/>
            <person name="Manson A."/>
            <person name="Schwartman J."/>
            <person name="Gilmore M."/>
            <person name="Abouelleil A."/>
            <person name="Cao P."/>
            <person name="Chapman S."/>
            <person name="Cusick C."/>
            <person name="Shea T."/>
            <person name="Young S."/>
            <person name="Neafsey D."/>
            <person name="Nusbaum C."/>
            <person name="Birren B."/>
        </authorList>
    </citation>
    <scope>NUCLEOTIDE SEQUENCE [LARGE SCALE GENOMIC DNA]</scope>
    <source>
        <strain evidence="3 4">2D5_DIV0622</strain>
    </source>
</reference>
<dbReference type="PANTHER" id="PTHR33678">
    <property type="entry name" value="BLL1576 PROTEIN"/>
    <property type="match status" value="1"/>
</dbReference>
<sequence>MTWNYLKKKVTIPGNSEEETITYRRKKAKGKRQAIFQQFKPEVIHHELMGEACTCPDCHGRLKEIGSCVKRQELVYVPAQLKRVDHIQHAYKCVACSKKNETDKIIKAPVPKAPLAHSLGSASIIAHTIHQKFTLKVPNYRQEADWQKMGLPISRKEIANWHIKSSQYYFEPLYELLHEKLLTQDLLHADETAYRVLENETPLTYYWTFLSGKQAAQPITLYHHDQRRSGLAVQEFLGEYDGYVHCDMWSAYRQLPKAKLVG</sequence>
<name>A0A200HKX0_9ENTE</name>
<feature type="non-terminal residue" evidence="3">
    <location>
        <position position="262"/>
    </location>
</feature>